<dbReference type="InterPro" id="IPR051311">
    <property type="entry name" value="DedA_domain"/>
</dbReference>
<dbReference type="InterPro" id="IPR032816">
    <property type="entry name" value="VTT_dom"/>
</dbReference>
<feature type="transmembrane region" description="Helical" evidence="2">
    <location>
        <begin position="169"/>
        <end position="192"/>
    </location>
</feature>
<organism evidence="4 5">
    <name type="scientific">Tumebacillus lipolyticus</name>
    <dbReference type="NCBI Taxonomy" id="1280370"/>
    <lineage>
        <taxon>Bacteria</taxon>
        <taxon>Bacillati</taxon>
        <taxon>Bacillota</taxon>
        <taxon>Bacilli</taxon>
        <taxon>Bacillales</taxon>
        <taxon>Alicyclobacillaceae</taxon>
        <taxon>Tumebacillus</taxon>
    </lineage>
</organism>
<reference evidence="5" key="1">
    <citation type="journal article" date="2019" name="Int. J. Syst. Evol. Microbiol.">
        <title>The Global Catalogue of Microorganisms (GCM) 10K type strain sequencing project: providing services to taxonomists for standard genome sequencing and annotation.</title>
        <authorList>
            <consortium name="The Broad Institute Genomics Platform"/>
            <consortium name="The Broad Institute Genome Sequencing Center for Infectious Disease"/>
            <person name="Wu L."/>
            <person name="Ma J."/>
        </authorList>
    </citation>
    <scope>NUCLEOTIDE SEQUENCE [LARGE SCALE GENOMIC DNA]</scope>
    <source>
        <strain evidence="5">CGMCC 1.13574</strain>
    </source>
</reference>
<proteinExistence type="inferred from homology"/>
<dbReference type="EMBL" id="JBHUIO010000011">
    <property type="protein sequence ID" value="MFD2171672.1"/>
    <property type="molecule type" value="Genomic_DNA"/>
</dbReference>
<evidence type="ECO:0000313" key="4">
    <source>
        <dbReference type="EMBL" id="MFD2171672.1"/>
    </source>
</evidence>
<gene>
    <name evidence="4" type="ORF">ACFSOY_17055</name>
</gene>
<evidence type="ECO:0000259" key="3">
    <source>
        <dbReference type="Pfam" id="PF09335"/>
    </source>
</evidence>
<feature type="transmembrane region" description="Helical" evidence="2">
    <location>
        <begin position="46"/>
        <end position="64"/>
    </location>
</feature>
<dbReference type="RefSeq" id="WP_386048675.1">
    <property type="nucleotide sequence ID" value="NZ_JBHUIO010000011.1"/>
</dbReference>
<evidence type="ECO:0000256" key="2">
    <source>
        <dbReference type="SAM" id="Phobius"/>
    </source>
</evidence>
<dbReference type="Proteomes" id="UP001597343">
    <property type="component" value="Unassembled WGS sequence"/>
</dbReference>
<dbReference type="PANTHER" id="PTHR42709">
    <property type="entry name" value="ALKALINE PHOSPHATASE LIKE PROTEIN"/>
    <property type="match status" value="1"/>
</dbReference>
<keyword evidence="2" id="KW-0472">Membrane</keyword>
<feature type="domain" description="VTT" evidence="3">
    <location>
        <begin position="64"/>
        <end position="189"/>
    </location>
</feature>
<comment type="caution">
    <text evidence="4">The sequence shown here is derived from an EMBL/GenBank/DDBJ whole genome shotgun (WGS) entry which is preliminary data.</text>
</comment>
<protein>
    <submittedName>
        <fullName evidence="4">DedA family protein</fullName>
    </submittedName>
</protein>
<accession>A0ABW5A0A1</accession>
<keyword evidence="2" id="KW-0812">Transmembrane</keyword>
<name>A0ABW5A0A1_9BACL</name>
<feature type="transmembrane region" description="Helical" evidence="2">
    <location>
        <begin position="84"/>
        <end position="106"/>
    </location>
</feature>
<evidence type="ECO:0000256" key="1">
    <source>
        <dbReference type="ARBA" id="ARBA00010792"/>
    </source>
</evidence>
<sequence length="245" mass="27582">MHGERESASRSHEWGRIDRLAESLSGFGGRGDAVIDQHLISMLDQYGYLGLFGLLVLGIVGLPLPDETLLTFTGYLVSQGHLNFTGALLAAFLGSSVGITLSYLIGRVLGKEVVSRWGRLLHLTEERLQRVERNMERFGGIALFFGYFVPGVRHLTAISAGLGQMKFRLFAPVAYLGALFWTLTFLLLGMLFSDQLHHLEKVLYPYRFWIIAMIVLSVLTPILWRIVSGRRRKAKEELKTSDREE</sequence>
<feature type="transmembrane region" description="Helical" evidence="2">
    <location>
        <begin position="204"/>
        <end position="227"/>
    </location>
</feature>
<dbReference type="Pfam" id="PF09335">
    <property type="entry name" value="VTT_dom"/>
    <property type="match status" value="1"/>
</dbReference>
<dbReference type="PANTHER" id="PTHR42709:SF9">
    <property type="entry name" value="ALKALINE PHOSPHATASE LIKE PROTEIN"/>
    <property type="match status" value="1"/>
</dbReference>
<evidence type="ECO:0000313" key="5">
    <source>
        <dbReference type="Proteomes" id="UP001597343"/>
    </source>
</evidence>
<keyword evidence="2" id="KW-1133">Transmembrane helix</keyword>
<keyword evidence="5" id="KW-1185">Reference proteome</keyword>
<comment type="similarity">
    <text evidence="1">Belongs to the DedA family.</text>
</comment>